<protein>
    <submittedName>
        <fullName evidence="1">Uncharacterized protein</fullName>
    </submittedName>
</protein>
<reference evidence="1" key="1">
    <citation type="submission" date="2018-11" db="EMBL/GenBank/DDBJ databases">
        <authorList>
            <consortium name="Pathogen Informatics"/>
        </authorList>
    </citation>
    <scope>NUCLEOTIDE SEQUENCE</scope>
</reference>
<proteinExistence type="predicted"/>
<evidence type="ECO:0000313" key="1">
    <source>
        <dbReference type="EMBL" id="VEL30349.1"/>
    </source>
</evidence>
<dbReference type="Proteomes" id="UP000784294">
    <property type="component" value="Unassembled WGS sequence"/>
</dbReference>
<evidence type="ECO:0000313" key="2">
    <source>
        <dbReference type="Proteomes" id="UP000784294"/>
    </source>
</evidence>
<organism evidence="1 2">
    <name type="scientific">Protopolystoma xenopodis</name>
    <dbReference type="NCBI Taxonomy" id="117903"/>
    <lineage>
        <taxon>Eukaryota</taxon>
        <taxon>Metazoa</taxon>
        <taxon>Spiralia</taxon>
        <taxon>Lophotrochozoa</taxon>
        <taxon>Platyhelminthes</taxon>
        <taxon>Monogenea</taxon>
        <taxon>Polyopisthocotylea</taxon>
        <taxon>Polystomatidea</taxon>
        <taxon>Polystomatidae</taxon>
        <taxon>Protopolystoma</taxon>
    </lineage>
</organism>
<dbReference type="AlphaFoldDB" id="A0A3S5ARP9"/>
<accession>A0A3S5ARP9</accession>
<gene>
    <name evidence="1" type="ORF">PXEA_LOCUS23789</name>
</gene>
<sequence>MTGPNGPTGMSFDVANIIADMGGYTITWLVKEVDSRSSYSSQIFNLLDSNVSLTGRDNSRSVLLL</sequence>
<comment type="caution">
    <text evidence="1">The sequence shown here is derived from an EMBL/GenBank/DDBJ whole genome shotgun (WGS) entry which is preliminary data.</text>
</comment>
<name>A0A3S5ARP9_9PLAT</name>
<keyword evidence="2" id="KW-1185">Reference proteome</keyword>
<dbReference type="EMBL" id="CAAALY010111489">
    <property type="protein sequence ID" value="VEL30349.1"/>
    <property type="molecule type" value="Genomic_DNA"/>
</dbReference>